<dbReference type="OrthoDB" id="10600065at2759"/>
<dbReference type="AlphaFoldDB" id="A0A3P6TNA4"/>
<reference evidence="1 2" key="1">
    <citation type="submission" date="2018-11" db="EMBL/GenBank/DDBJ databases">
        <authorList>
            <consortium name="Pathogen Informatics"/>
        </authorList>
    </citation>
    <scope>NUCLEOTIDE SEQUENCE [LARGE SCALE GENOMIC DNA]</scope>
</reference>
<evidence type="ECO:0000313" key="2">
    <source>
        <dbReference type="Proteomes" id="UP000281553"/>
    </source>
</evidence>
<organism evidence="1 2">
    <name type="scientific">Dibothriocephalus latus</name>
    <name type="common">Fish tapeworm</name>
    <name type="synonym">Diphyllobothrium latum</name>
    <dbReference type="NCBI Taxonomy" id="60516"/>
    <lineage>
        <taxon>Eukaryota</taxon>
        <taxon>Metazoa</taxon>
        <taxon>Spiralia</taxon>
        <taxon>Lophotrochozoa</taxon>
        <taxon>Platyhelminthes</taxon>
        <taxon>Cestoda</taxon>
        <taxon>Eucestoda</taxon>
        <taxon>Diphyllobothriidea</taxon>
        <taxon>Diphyllobothriidae</taxon>
        <taxon>Dibothriocephalus</taxon>
    </lineage>
</organism>
<dbReference type="EMBL" id="UYRU01045469">
    <property type="protein sequence ID" value="VDK89622.1"/>
    <property type="molecule type" value="Genomic_DNA"/>
</dbReference>
<gene>
    <name evidence="1" type="ORF">DILT_LOCUS4436</name>
</gene>
<protein>
    <submittedName>
        <fullName evidence="1">Uncharacterized protein</fullName>
    </submittedName>
</protein>
<proteinExistence type="predicted"/>
<name>A0A3P6TNA4_DIBLA</name>
<dbReference type="Proteomes" id="UP000281553">
    <property type="component" value="Unassembled WGS sequence"/>
</dbReference>
<evidence type="ECO:0000313" key="1">
    <source>
        <dbReference type="EMBL" id="VDK89622.1"/>
    </source>
</evidence>
<sequence>MNRSSSFVILDESEDMGSSAFATDCVVYFGNFFIPGSEDLVESLLVKNASKGPCETADALSTSPLLLTPQSDLESSSWAVLDASKTTSETTQTPKDTFLMTDTKNEEVVVNDSEAEEVPALAAAAELPPISAEGEMEASVERPSESDAQISSLSSPLERAFDFIQFLRNLFAHFDGTTKKAAVTVLVLSGKLTSFPRLTEPIIFSADFGAISA</sequence>
<keyword evidence="2" id="KW-1185">Reference proteome</keyword>
<accession>A0A3P6TNA4</accession>